<keyword evidence="1" id="KW-1133">Transmembrane helix</keyword>
<dbReference type="Pfam" id="PF20163">
    <property type="entry name" value="DUF6536"/>
    <property type="match status" value="1"/>
</dbReference>
<feature type="transmembrane region" description="Helical" evidence="1">
    <location>
        <begin position="501"/>
        <end position="521"/>
    </location>
</feature>
<dbReference type="OrthoDB" id="5429634at2759"/>
<feature type="transmembrane region" description="Helical" evidence="1">
    <location>
        <begin position="136"/>
        <end position="153"/>
    </location>
</feature>
<dbReference type="InterPro" id="IPR046623">
    <property type="entry name" value="DUF6536"/>
</dbReference>
<organism evidence="3 4">
    <name type="scientific">Stachybotrys elegans</name>
    <dbReference type="NCBI Taxonomy" id="80388"/>
    <lineage>
        <taxon>Eukaryota</taxon>
        <taxon>Fungi</taxon>
        <taxon>Dikarya</taxon>
        <taxon>Ascomycota</taxon>
        <taxon>Pezizomycotina</taxon>
        <taxon>Sordariomycetes</taxon>
        <taxon>Hypocreomycetidae</taxon>
        <taxon>Hypocreales</taxon>
        <taxon>Stachybotryaceae</taxon>
        <taxon>Stachybotrys</taxon>
    </lineage>
</organism>
<accession>A0A8K0SSK3</accession>
<keyword evidence="1" id="KW-0812">Transmembrane</keyword>
<keyword evidence="4" id="KW-1185">Reference proteome</keyword>
<gene>
    <name evidence="3" type="ORF">B0I35DRAFT_510389</name>
</gene>
<dbReference type="EMBL" id="JAGPNK010000004">
    <property type="protein sequence ID" value="KAH7323199.1"/>
    <property type="molecule type" value="Genomic_DNA"/>
</dbReference>
<dbReference type="PANTHER" id="PTHR35395:SF1">
    <property type="entry name" value="DUF6536 DOMAIN-CONTAINING PROTEIN"/>
    <property type="match status" value="1"/>
</dbReference>
<feature type="domain" description="DUF6536" evidence="2">
    <location>
        <begin position="23"/>
        <end position="175"/>
    </location>
</feature>
<evidence type="ECO:0000259" key="2">
    <source>
        <dbReference type="Pfam" id="PF20163"/>
    </source>
</evidence>
<proteinExistence type="predicted"/>
<name>A0A8K0SSK3_9HYPO</name>
<dbReference type="Proteomes" id="UP000813444">
    <property type="component" value="Unassembled WGS sequence"/>
</dbReference>
<reference evidence="3" key="1">
    <citation type="journal article" date="2021" name="Nat. Commun.">
        <title>Genetic determinants of endophytism in the Arabidopsis root mycobiome.</title>
        <authorList>
            <person name="Mesny F."/>
            <person name="Miyauchi S."/>
            <person name="Thiergart T."/>
            <person name="Pickel B."/>
            <person name="Atanasova L."/>
            <person name="Karlsson M."/>
            <person name="Huettel B."/>
            <person name="Barry K.W."/>
            <person name="Haridas S."/>
            <person name="Chen C."/>
            <person name="Bauer D."/>
            <person name="Andreopoulos W."/>
            <person name="Pangilinan J."/>
            <person name="LaButti K."/>
            <person name="Riley R."/>
            <person name="Lipzen A."/>
            <person name="Clum A."/>
            <person name="Drula E."/>
            <person name="Henrissat B."/>
            <person name="Kohler A."/>
            <person name="Grigoriev I.V."/>
            <person name="Martin F.M."/>
            <person name="Hacquard S."/>
        </authorList>
    </citation>
    <scope>NUCLEOTIDE SEQUENCE</scope>
    <source>
        <strain evidence="3">MPI-CAGE-CH-0235</strain>
    </source>
</reference>
<evidence type="ECO:0000313" key="4">
    <source>
        <dbReference type="Proteomes" id="UP000813444"/>
    </source>
</evidence>
<feature type="transmembrane region" description="Helical" evidence="1">
    <location>
        <begin position="424"/>
        <end position="446"/>
    </location>
</feature>
<feature type="transmembrane region" description="Helical" evidence="1">
    <location>
        <begin position="343"/>
        <end position="361"/>
    </location>
</feature>
<evidence type="ECO:0000313" key="3">
    <source>
        <dbReference type="EMBL" id="KAH7323199.1"/>
    </source>
</evidence>
<dbReference type="AlphaFoldDB" id="A0A8K0SSK3"/>
<evidence type="ECO:0000256" key="1">
    <source>
        <dbReference type="SAM" id="Phobius"/>
    </source>
</evidence>
<sequence>MDALAADGSSSGTFGWWKRKSRWQQAAFFFSLAAFSVFVFNLYFTVYVLVRRGDTIQDGIGVLVDEACDRTRPLNTYLHFLINVLSATLLAGSNYCMQCAAAPTRSQVDASHANRGWLDIGIPSARNAWKVGPKNTLLWLILAVSSVPLHFFYNAAIFMSTPVNHYFIAVLPESVFNGRDITTLVDDYYWDIQRASRLFDAVSDGTMEEMSHNEVLDQYSRPFQSSRGTLLFVINDSEVPGTPPWASPYTPVGLYASTSAYPWGDPTLGSGNVHSDLMDYTWTCPGEEGQREARCQADVQAYIQNGSAYPFHRFGFRSTDVVSMYSQPTQENCRLHFNITYCWIVIVINITKTIAMLFLAFGKFDDPLLTVGDAVASFLKTPDPHTESMSLRSYEDFTTTKGSWDNSPQVWGAFRRRRYMAASLGRWLICIFGFQCCIVAFILTVVEGSVGGSAADTARQRDRFWEYELGTPNIDTFLTLTLGSGSAALQKSVLVANCWQAMWSIVYVVYNTLFTTLAIATEWNSYSIQKKGLRVSSLRQGDQRASYFLQLPYRYSLPLIVVSGLLHWLLSQSLFVVALDEYNIGLKDLFDIESKGYLSYVTLGYSPLGIGLVIMLGLLMMAAVFVTGMRFLTLTGMPIAGSCSAAIAAACHPGTAEPNVWEKSLQWGVVGHKGEVGHCAFTSSDVGVVERGKSYG</sequence>
<feature type="transmembrane region" description="Helical" evidence="1">
    <location>
        <begin position="557"/>
        <end position="577"/>
    </location>
</feature>
<feature type="transmembrane region" description="Helical" evidence="1">
    <location>
        <begin position="597"/>
        <end position="627"/>
    </location>
</feature>
<dbReference type="PANTHER" id="PTHR35395">
    <property type="entry name" value="DUF6536 DOMAIN-CONTAINING PROTEIN"/>
    <property type="match status" value="1"/>
</dbReference>
<protein>
    <recommendedName>
        <fullName evidence="2">DUF6536 domain-containing protein</fullName>
    </recommendedName>
</protein>
<keyword evidence="1" id="KW-0472">Membrane</keyword>
<comment type="caution">
    <text evidence="3">The sequence shown here is derived from an EMBL/GenBank/DDBJ whole genome shotgun (WGS) entry which is preliminary data.</text>
</comment>
<feature type="transmembrane region" description="Helical" evidence="1">
    <location>
        <begin position="26"/>
        <end position="50"/>
    </location>
</feature>